<dbReference type="GO" id="GO:0006139">
    <property type="term" value="P:nucleobase-containing compound metabolic process"/>
    <property type="evidence" value="ECO:0007669"/>
    <property type="project" value="UniProtKB-ARBA"/>
</dbReference>
<protein>
    <recommendedName>
        <fullName evidence="9">Photolyase/cryptochrome alpha/beta domain-containing protein</fullName>
    </recommendedName>
</protein>
<evidence type="ECO:0000256" key="8">
    <source>
        <dbReference type="SAM" id="MobiDB-lite"/>
    </source>
</evidence>
<dbReference type="PROSITE" id="PS00691">
    <property type="entry name" value="DNA_PHOTOLYASES_1_2"/>
    <property type="match status" value="1"/>
</dbReference>
<dbReference type="AlphaFoldDB" id="A0A388KJJ0"/>
<name>A0A388KJJ0_CHABU</name>
<dbReference type="InterPro" id="IPR002081">
    <property type="entry name" value="Cryptochrome/DNA_photolyase_1"/>
</dbReference>
<dbReference type="PRINTS" id="PR00147">
    <property type="entry name" value="DNAPHOTLYASE"/>
</dbReference>
<dbReference type="PROSITE" id="PS51645">
    <property type="entry name" value="PHR_CRY_ALPHA_BETA"/>
    <property type="match status" value="1"/>
</dbReference>
<feature type="region of interest" description="Disordered" evidence="8">
    <location>
        <begin position="626"/>
        <end position="658"/>
    </location>
</feature>
<dbReference type="GO" id="GO:0005634">
    <property type="term" value="C:nucleus"/>
    <property type="evidence" value="ECO:0007669"/>
    <property type="project" value="TreeGrafter"/>
</dbReference>
<feature type="site" description="Electron transfer via tryptophanyl radical" evidence="7">
    <location>
        <position position="323"/>
    </location>
</feature>
<dbReference type="InterPro" id="IPR014729">
    <property type="entry name" value="Rossmann-like_a/b/a_fold"/>
</dbReference>
<evidence type="ECO:0000256" key="4">
    <source>
        <dbReference type="ARBA" id="ARBA00022827"/>
    </source>
</evidence>
<evidence type="ECO:0000256" key="5">
    <source>
        <dbReference type="ARBA" id="ARBA00022991"/>
    </source>
</evidence>
<feature type="binding site" evidence="6">
    <location>
        <begin position="246"/>
        <end position="250"/>
    </location>
    <ligand>
        <name>FAD</name>
        <dbReference type="ChEBI" id="CHEBI:57692"/>
    </ligand>
</feature>
<dbReference type="Gene3D" id="3.40.50.620">
    <property type="entry name" value="HUPs"/>
    <property type="match status" value="1"/>
</dbReference>
<dbReference type="GO" id="GO:0043153">
    <property type="term" value="P:entrainment of circadian clock by photoperiod"/>
    <property type="evidence" value="ECO:0007669"/>
    <property type="project" value="TreeGrafter"/>
</dbReference>
<evidence type="ECO:0000256" key="1">
    <source>
        <dbReference type="ARBA" id="ARBA00001932"/>
    </source>
</evidence>
<dbReference type="GO" id="GO:0032922">
    <property type="term" value="P:circadian regulation of gene expression"/>
    <property type="evidence" value="ECO:0007669"/>
    <property type="project" value="TreeGrafter"/>
</dbReference>
<dbReference type="SUPFAM" id="SSF52425">
    <property type="entry name" value="Cryptochrome/photolyase, N-terminal domain"/>
    <property type="match status" value="1"/>
</dbReference>
<dbReference type="Pfam" id="PF03441">
    <property type="entry name" value="FAD_binding_7"/>
    <property type="match status" value="1"/>
</dbReference>
<keyword evidence="4 6" id="KW-0274">FAD</keyword>
<evidence type="ECO:0000256" key="6">
    <source>
        <dbReference type="PIRSR" id="PIRSR602081-1"/>
    </source>
</evidence>
<dbReference type="InterPro" id="IPR014134">
    <property type="entry name" value="Cryptochrome_pln"/>
</dbReference>
<dbReference type="GO" id="GO:0003904">
    <property type="term" value="F:deoxyribodipyrimidine photo-lyase activity"/>
    <property type="evidence" value="ECO:0007669"/>
    <property type="project" value="TreeGrafter"/>
</dbReference>
<keyword evidence="5" id="KW-0157">Chromophore</keyword>
<dbReference type="FunFam" id="1.10.579.10:FF:000003">
    <property type="entry name" value="Deoxyribodipyrimidine photo-lyase"/>
    <property type="match status" value="1"/>
</dbReference>
<dbReference type="Proteomes" id="UP000265515">
    <property type="component" value="Unassembled WGS sequence"/>
</dbReference>
<dbReference type="PROSITE" id="PS00394">
    <property type="entry name" value="DNA_PHOTOLYASES_1_1"/>
    <property type="match status" value="1"/>
</dbReference>
<feature type="region of interest" description="Disordered" evidence="8">
    <location>
        <begin position="573"/>
        <end position="608"/>
    </location>
</feature>
<dbReference type="PANTHER" id="PTHR11455:SF18">
    <property type="entry name" value="SI:CH1073-390K14.1"/>
    <property type="match status" value="1"/>
</dbReference>
<feature type="site" description="Electron transfer via tryptophanyl radical" evidence="7">
    <location>
        <position position="376"/>
    </location>
</feature>
<feature type="binding site" evidence="6">
    <location>
        <begin position="389"/>
        <end position="391"/>
    </location>
    <ligand>
        <name>FAD</name>
        <dbReference type="ChEBI" id="CHEBI:57692"/>
    </ligand>
</feature>
<evidence type="ECO:0000256" key="7">
    <source>
        <dbReference type="PIRSR" id="PIRSR602081-2"/>
    </source>
</evidence>
<dbReference type="GO" id="GO:0006950">
    <property type="term" value="P:response to stress"/>
    <property type="evidence" value="ECO:0007669"/>
    <property type="project" value="UniProtKB-ARBA"/>
</dbReference>
<feature type="binding site" evidence="6">
    <location>
        <position position="234"/>
    </location>
    <ligand>
        <name>FAD</name>
        <dbReference type="ChEBI" id="CHEBI:57692"/>
    </ligand>
</feature>
<feature type="region of interest" description="Disordered" evidence="8">
    <location>
        <begin position="688"/>
        <end position="723"/>
    </location>
</feature>
<dbReference type="OMA" id="FHRIRIK"/>
<proteinExistence type="inferred from homology"/>
<sequence>MDSSGGGPSCTVVWLRRDLRLEDNPALIWAARAGAVVPVFIWSPEEEGQFYPGRVSRWWIKQSLKHLNNALQVLGSRLIMRRSRDSLSALLEIVEALGAKQVFYNHLYDPVSLVRDHRVKQGLVQHGIVVQSFNADLLYEPWEVYDEEGQAFTTFQKFWDKCILMAFEPDPPMLPPKQLYGPGEDLGGPTEEQLGLEDQAEMASNLLLSRAWTPGWGHADKALDSFIRGPLIEYADSRAKADSATTSLLSPHMHFGEISVRKIFHEVQKMHFKWKREGVMQGVSSVELFLRSLGFREYSRYLSFNFPFTHERSLLANLKWFPWRVDERMFKAWRQGRTGYPLVDAGMRELWATGWLHNRIRVVVSSFFVKVLQLPWRWGMKYFWDTLLDADLECDVLGWQYISGSLPDGHELDRMENPEVEGMKYDPDGEYVRRWLPELVRLPTEWIHHPWDAPPEVLRAAGIELGVNYQLPIVDMGEARQKLQEALSEMWARENDNNCMRAAGNTEEGYGETMIVVEGSGRRATENMVVERVIVARQKAQQKSSSMFKDQLVPDMVTESTKKAAASILAPAAYPASEVETRSEQEGQEAQPMLQEDAASSGTGLRLEDTSGHAAGVEVEVQVREAAGGAAAQHGSQGREDVMSTAESYTSPSSDRGGMATVPVWSQSGSSSRSPSLAVDGRVPTVPVVPDVRKGIGSGGRSRRRMQPRQGVGRVGPLKEMGPAPDGKIRRYWWFKEGQVPPCLLIKQDIGGIQPFDGL</sequence>
<dbReference type="GO" id="GO:0009882">
    <property type="term" value="F:blue light photoreceptor activity"/>
    <property type="evidence" value="ECO:0007669"/>
    <property type="project" value="InterPro"/>
</dbReference>
<comment type="cofactor">
    <cofactor evidence="6">
        <name>FAD</name>
        <dbReference type="ChEBI" id="CHEBI:57692"/>
    </cofactor>
    <text evidence="6">Binds 1 FAD per subunit.</text>
</comment>
<dbReference type="InterPro" id="IPR005101">
    <property type="entry name" value="Cryptochr/Photolyase_FAD-bd"/>
</dbReference>
<dbReference type="STRING" id="69332.A0A388KJJ0"/>
<evidence type="ECO:0000313" key="10">
    <source>
        <dbReference type="EMBL" id="GBG70220.1"/>
    </source>
</evidence>
<reference evidence="10 11" key="1">
    <citation type="journal article" date="2018" name="Cell">
        <title>The Chara Genome: Secondary Complexity and Implications for Plant Terrestrialization.</title>
        <authorList>
            <person name="Nishiyama T."/>
            <person name="Sakayama H."/>
            <person name="Vries J.D."/>
            <person name="Buschmann H."/>
            <person name="Saint-Marcoux D."/>
            <person name="Ullrich K.K."/>
            <person name="Haas F.B."/>
            <person name="Vanderstraeten L."/>
            <person name="Becker D."/>
            <person name="Lang D."/>
            <person name="Vosolsobe S."/>
            <person name="Rombauts S."/>
            <person name="Wilhelmsson P.K.I."/>
            <person name="Janitza P."/>
            <person name="Kern R."/>
            <person name="Heyl A."/>
            <person name="Rumpler F."/>
            <person name="Villalobos L.I.A.C."/>
            <person name="Clay J.M."/>
            <person name="Skokan R."/>
            <person name="Toyoda A."/>
            <person name="Suzuki Y."/>
            <person name="Kagoshima H."/>
            <person name="Schijlen E."/>
            <person name="Tajeshwar N."/>
            <person name="Catarino B."/>
            <person name="Hetherington A.J."/>
            <person name="Saltykova A."/>
            <person name="Bonnot C."/>
            <person name="Breuninger H."/>
            <person name="Symeonidi A."/>
            <person name="Radhakrishnan G.V."/>
            <person name="Van Nieuwerburgh F."/>
            <person name="Deforce D."/>
            <person name="Chang C."/>
            <person name="Karol K.G."/>
            <person name="Hedrich R."/>
            <person name="Ulvskov P."/>
            <person name="Glockner G."/>
            <person name="Delwiche C.F."/>
            <person name="Petrasek J."/>
            <person name="Van de Peer Y."/>
            <person name="Friml J."/>
            <person name="Beilby M."/>
            <person name="Dolan L."/>
            <person name="Kohara Y."/>
            <person name="Sugano S."/>
            <person name="Fujiyama A."/>
            <person name="Delaux P.-M."/>
            <person name="Quint M."/>
            <person name="TheiBen G."/>
            <person name="Hagemann M."/>
            <person name="Harholt J."/>
            <person name="Dunand C."/>
            <person name="Zachgo S."/>
            <person name="Langdale J."/>
            <person name="Maumus F."/>
            <person name="Straeten D.V.D."/>
            <person name="Gould S.B."/>
            <person name="Rensing S.A."/>
        </authorList>
    </citation>
    <scope>NUCLEOTIDE SEQUENCE [LARGE SCALE GENOMIC DNA]</scope>
    <source>
        <strain evidence="10 11">S276</strain>
    </source>
</reference>
<comment type="cofactor">
    <cofactor evidence="1">
        <name>(6R)-5,10-methylene-5,6,7,8-tetrahydrofolate</name>
        <dbReference type="ChEBI" id="CHEBI:15636"/>
    </cofactor>
</comment>
<dbReference type="GO" id="GO:0071949">
    <property type="term" value="F:FAD binding"/>
    <property type="evidence" value="ECO:0007669"/>
    <property type="project" value="TreeGrafter"/>
</dbReference>
<dbReference type="OrthoDB" id="435881at2759"/>
<feature type="binding site" evidence="6">
    <location>
        <position position="289"/>
    </location>
    <ligand>
        <name>FAD</name>
        <dbReference type="ChEBI" id="CHEBI:57692"/>
    </ligand>
</feature>
<evidence type="ECO:0000313" key="11">
    <source>
        <dbReference type="Proteomes" id="UP000265515"/>
    </source>
</evidence>
<dbReference type="InterPro" id="IPR018394">
    <property type="entry name" value="DNA_photolyase_1_CS_C"/>
</dbReference>
<dbReference type="Pfam" id="PF00875">
    <property type="entry name" value="DNA_photolyase"/>
    <property type="match status" value="1"/>
</dbReference>
<dbReference type="Gene3D" id="1.10.579.10">
    <property type="entry name" value="DNA Cyclobutane Dipyrimidine Photolyase, subunit A, domain 3"/>
    <property type="match status" value="1"/>
</dbReference>
<feature type="compositionally biased region" description="Polar residues" evidence="8">
    <location>
        <begin position="645"/>
        <end position="654"/>
    </location>
</feature>
<dbReference type="Gramene" id="GBG70220">
    <property type="protein sequence ID" value="GBG70220"/>
    <property type="gene ID" value="CBR_g6351"/>
</dbReference>
<comment type="similarity">
    <text evidence="2">Belongs to the DNA photolyase class-1 family.</text>
</comment>
<comment type="caution">
    <text evidence="10">The sequence shown here is derived from an EMBL/GenBank/DDBJ whole genome shotgun (WGS) entry which is preliminary data.</text>
</comment>
<evidence type="ECO:0000256" key="2">
    <source>
        <dbReference type="ARBA" id="ARBA00005862"/>
    </source>
</evidence>
<accession>A0A388KJJ0</accession>
<dbReference type="PANTHER" id="PTHR11455">
    <property type="entry name" value="CRYPTOCHROME"/>
    <property type="match status" value="1"/>
</dbReference>
<gene>
    <name evidence="10" type="ORF">CBR_g6351</name>
</gene>
<dbReference type="GO" id="GO:0005737">
    <property type="term" value="C:cytoplasm"/>
    <property type="evidence" value="ECO:0007669"/>
    <property type="project" value="TreeGrafter"/>
</dbReference>
<evidence type="ECO:0000259" key="9">
    <source>
        <dbReference type="PROSITE" id="PS51645"/>
    </source>
</evidence>
<dbReference type="NCBIfam" id="TIGR02766">
    <property type="entry name" value="crypt_chrom_pln"/>
    <property type="match status" value="1"/>
</dbReference>
<dbReference type="InterPro" id="IPR036134">
    <property type="entry name" value="Crypto/Photolyase_FAD-like_sf"/>
</dbReference>
<organism evidence="10 11">
    <name type="scientific">Chara braunii</name>
    <name type="common">Braun's stonewort</name>
    <dbReference type="NCBI Taxonomy" id="69332"/>
    <lineage>
        <taxon>Eukaryota</taxon>
        <taxon>Viridiplantae</taxon>
        <taxon>Streptophyta</taxon>
        <taxon>Charophyceae</taxon>
        <taxon>Charales</taxon>
        <taxon>Characeae</taxon>
        <taxon>Chara</taxon>
    </lineage>
</organism>
<dbReference type="EMBL" id="BFEA01000127">
    <property type="protein sequence ID" value="GBG70220.1"/>
    <property type="molecule type" value="Genomic_DNA"/>
</dbReference>
<keyword evidence="3 6" id="KW-0285">Flavoprotein</keyword>
<dbReference type="GO" id="GO:0003677">
    <property type="term" value="F:DNA binding"/>
    <property type="evidence" value="ECO:0007669"/>
    <property type="project" value="TreeGrafter"/>
</dbReference>
<keyword evidence="11" id="KW-1185">Reference proteome</keyword>
<dbReference type="Gene3D" id="1.25.40.80">
    <property type="match status" value="1"/>
</dbReference>
<dbReference type="InterPro" id="IPR006050">
    <property type="entry name" value="DNA_photolyase_N"/>
</dbReference>
<feature type="domain" description="Photolyase/cryptochrome alpha/beta" evidence="9">
    <location>
        <begin position="9"/>
        <end position="138"/>
    </location>
</feature>
<dbReference type="SUPFAM" id="SSF48173">
    <property type="entry name" value="Cryptochrome/photolyase FAD-binding domain"/>
    <property type="match status" value="1"/>
</dbReference>
<dbReference type="InterPro" id="IPR036155">
    <property type="entry name" value="Crypto/Photolyase_N_sf"/>
</dbReference>
<feature type="site" description="Electron transfer via tryptophanyl radical" evidence="7">
    <location>
        <position position="399"/>
    </location>
</feature>
<evidence type="ECO:0000256" key="3">
    <source>
        <dbReference type="ARBA" id="ARBA00022630"/>
    </source>
</evidence>